<dbReference type="Proteomes" id="UP000821845">
    <property type="component" value="Chromosome 5"/>
</dbReference>
<organism evidence="1 2">
    <name type="scientific">Hyalomma asiaticum</name>
    <name type="common">Tick</name>
    <dbReference type="NCBI Taxonomy" id="266040"/>
    <lineage>
        <taxon>Eukaryota</taxon>
        <taxon>Metazoa</taxon>
        <taxon>Ecdysozoa</taxon>
        <taxon>Arthropoda</taxon>
        <taxon>Chelicerata</taxon>
        <taxon>Arachnida</taxon>
        <taxon>Acari</taxon>
        <taxon>Parasitiformes</taxon>
        <taxon>Ixodida</taxon>
        <taxon>Ixodoidea</taxon>
        <taxon>Ixodidae</taxon>
        <taxon>Hyalomminae</taxon>
        <taxon>Hyalomma</taxon>
    </lineage>
</organism>
<evidence type="ECO:0000313" key="2">
    <source>
        <dbReference type="Proteomes" id="UP000821845"/>
    </source>
</evidence>
<comment type="caution">
    <text evidence="1">The sequence shown here is derived from an EMBL/GenBank/DDBJ whole genome shotgun (WGS) entry which is preliminary data.</text>
</comment>
<evidence type="ECO:0000313" key="1">
    <source>
        <dbReference type="EMBL" id="KAH6929592.1"/>
    </source>
</evidence>
<reference evidence="1" key="1">
    <citation type="submission" date="2020-05" db="EMBL/GenBank/DDBJ databases">
        <title>Large-scale comparative analyses of tick genomes elucidate their genetic diversity and vector capacities.</title>
        <authorList>
            <person name="Jia N."/>
            <person name="Wang J."/>
            <person name="Shi W."/>
            <person name="Du L."/>
            <person name="Sun Y."/>
            <person name="Zhan W."/>
            <person name="Jiang J."/>
            <person name="Wang Q."/>
            <person name="Zhang B."/>
            <person name="Ji P."/>
            <person name="Sakyi L.B."/>
            <person name="Cui X."/>
            <person name="Yuan T."/>
            <person name="Jiang B."/>
            <person name="Yang W."/>
            <person name="Lam T.T.-Y."/>
            <person name="Chang Q."/>
            <person name="Ding S."/>
            <person name="Wang X."/>
            <person name="Zhu J."/>
            <person name="Ruan X."/>
            <person name="Zhao L."/>
            <person name="Wei J."/>
            <person name="Que T."/>
            <person name="Du C."/>
            <person name="Cheng J."/>
            <person name="Dai P."/>
            <person name="Han X."/>
            <person name="Huang E."/>
            <person name="Gao Y."/>
            <person name="Liu J."/>
            <person name="Shao H."/>
            <person name="Ye R."/>
            <person name="Li L."/>
            <person name="Wei W."/>
            <person name="Wang X."/>
            <person name="Wang C."/>
            <person name="Yang T."/>
            <person name="Huo Q."/>
            <person name="Li W."/>
            <person name="Guo W."/>
            <person name="Chen H."/>
            <person name="Zhou L."/>
            <person name="Ni X."/>
            <person name="Tian J."/>
            <person name="Zhou Y."/>
            <person name="Sheng Y."/>
            <person name="Liu T."/>
            <person name="Pan Y."/>
            <person name="Xia L."/>
            <person name="Li J."/>
            <person name="Zhao F."/>
            <person name="Cao W."/>
        </authorList>
    </citation>
    <scope>NUCLEOTIDE SEQUENCE</scope>
    <source>
        <strain evidence="1">Hyas-2018</strain>
    </source>
</reference>
<dbReference type="EMBL" id="CM023485">
    <property type="protein sequence ID" value="KAH6929592.1"/>
    <property type="molecule type" value="Genomic_DNA"/>
</dbReference>
<sequence length="398" mass="43340">MVPRSGAFPVLAAFVLCACCSSLCSMTAAASLGGVSAAAMGVPVSLGADTEARRTAESAGGSSAGASSAASKRYESHKPVLLSALHSPDSAHQHMMLVDLSALHHHQEPVMGFQTDDYYGSSSSNSMASADYGDTWEDNSLGADDRIYRRHQPYEEMHNDIGDSDQLLMPFLPENTVGLHYTGFPFIEDALHLQRQSSREDAFSDYLRALVANRDRKRSVFLSQSWQPGGHPGSSLLRRQHQTPRQQPRQVSDEPSSASPEHTSSSGPTDRKGSEKDRSVHHRYHPAVPFIFSSKGWHPGGRKRNFFFSRGWGPGGRPLTMRAEYFKKKPHAAHAGGEDVNDNEASSTGLTQGRAVMGGGHGNSDSSSSTVKVTSTRHGHRPCRANCWRIPHLFGPYW</sequence>
<keyword evidence="2" id="KW-1185">Reference proteome</keyword>
<protein>
    <submittedName>
        <fullName evidence="1">Uncharacterized protein</fullName>
    </submittedName>
</protein>
<proteinExistence type="predicted"/>
<gene>
    <name evidence="1" type="ORF">HPB50_002800</name>
</gene>
<accession>A0ACB7S692</accession>
<name>A0ACB7S692_HYAAI</name>